<reference evidence="3 4" key="1">
    <citation type="submission" date="2019-12" db="EMBL/GenBank/DDBJ databases">
        <title>Chromosome-level assembly of the Caenorhabditis remanei genome.</title>
        <authorList>
            <person name="Teterina A.A."/>
            <person name="Willis J.H."/>
            <person name="Phillips P.C."/>
        </authorList>
    </citation>
    <scope>NUCLEOTIDE SEQUENCE [LARGE SCALE GENOMIC DNA]</scope>
    <source>
        <strain evidence="3 4">PX506</strain>
        <tissue evidence="3">Whole organism</tissue>
    </source>
</reference>
<evidence type="ECO:0000256" key="2">
    <source>
        <dbReference type="SAM" id="Phobius"/>
    </source>
</evidence>
<keyword evidence="2" id="KW-0472">Membrane</keyword>
<evidence type="ECO:0000313" key="3">
    <source>
        <dbReference type="EMBL" id="KAF1758782.1"/>
    </source>
</evidence>
<feature type="transmembrane region" description="Helical" evidence="2">
    <location>
        <begin position="48"/>
        <end position="70"/>
    </location>
</feature>
<dbReference type="EMBL" id="WUAV01000004">
    <property type="protein sequence ID" value="KAF1758782.1"/>
    <property type="molecule type" value="Genomic_DNA"/>
</dbReference>
<dbReference type="Proteomes" id="UP000483820">
    <property type="component" value="Chromosome IV"/>
</dbReference>
<dbReference type="AlphaFoldDB" id="A0A6A5GWR1"/>
<name>A0A6A5GWR1_CAERE</name>
<sequence>MLEISSLSTLCGMADCQYCPVGSFCSEESGVYFCYQKTLASKFKPLPIFLILLVIIVIASTLIAVGYYAYHRWMKKYRRHTDASTDEQIGDQEDKKSGEIASLI</sequence>
<protein>
    <submittedName>
        <fullName evidence="3">Uncharacterized protein</fullName>
    </submittedName>
</protein>
<dbReference type="RefSeq" id="XP_053585498.1">
    <property type="nucleotide sequence ID" value="XM_053730726.1"/>
</dbReference>
<evidence type="ECO:0000256" key="1">
    <source>
        <dbReference type="SAM" id="MobiDB-lite"/>
    </source>
</evidence>
<keyword evidence="2" id="KW-0812">Transmembrane</keyword>
<dbReference type="KEGG" id="crq:GCK72_015242"/>
<proteinExistence type="predicted"/>
<keyword evidence="2" id="KW-1133">Transmembrane helix</keyword>
<dbReference type="CTD" id="78775987"/>
<evidence type="ECO:0000313" key="4">
    <source>
        <dbReference type="Proteomes" id="UP000483820"/>
    </source>
</evidence>
<comment type="caution">
    <text evidence="3">The sequence shown here is derived from an EMBL/GenBank/DDBJ whole genome shotgun (WGS) entry which is preliminary data.</text>
</comment>
<gene>
    <name evidence="3" type="ORF">GCK72_015242</name>
</gene>
<accession>A0A6A5GWR1</accession>
<feature type="region of interest" description="Disordered" evidence="1">
    <location>
        <begin position="83"/>
        <end position="104"/>
    </location>
</feature>
<dbReference type="GeneID" id="78775987"/>
<organism evidence="3 4">
    <name type="scientific">Caenorhabditis remanei</name>
    <name type="common">Caenorhabditis vulgaris</name>
    <dbReference type="NCBI Taxonomy" id="31234"/>
    <lineage>
        <taxon>Eukaryota</taxon>
        <taxon>Metazoa</taxon>
        <taxon>Ecdysozoa</taxon>
        <taxon>Nematoda</taxon>
        <taxon>Chromadorea</taxon>
        <taxon>Rhabditida</taxon>
        <taxon>Rhabditina</taxon>
        <taxon>Rhabditomorpha</taxon>
        <taxon>Rhabditoidea</taxon>
        <taxon>Rhabditidae</taxon>
        <taxon>Peloderinae</taxon>
        <taxon>Caenorhabditis</taxon>
    </lineage>
</organism>